<reference evidence="1" key="1">
    <citation type="submission" date="2023-03" db="EMBL/GenBank/DDBJ databases">
        <title>Massive genome expansion in bonnet fungi (Mycena s.s.) driven by repeated elements and novel gene families across ecological guilds.</title>
        <authorList>
            <consortium name="Lawrence Berkeley National Laboratory"/>
            <person name="Harder C.B."/>
            <person name="Miyauchi S."/>
            <person name="Viragh M."/>
            <person name="Kuo A."/>
            <person name="Thoen E."/>
            <person name="Andreopoulos B."/>
            <person name="Lu D."/>
            <person name="Skrede I."/>
            <person name="Drula E."/>
            <person name="Henrissat B."/>
            <person name="Morin E."/>
            <person name="Kohler A."/>
            <person name="Barry K."/>
            <person name="LaButti K."/>
            <person name="Morin E."/>
            <person name="Salamov A."/>
            <person name="Lipzen A."/>
            <person name="Mereny Z."/>
            <person name="Hegedus B."/>
            <person name="Baldrian P."/>
            <person name="Stursova M."/>
            <person name="Weitz H."/>
            <person name="Taylor A."/>
            <person name="Grigoriev I.V."/>
            <person name="Nagy L.G."/>
            <person name="Martin F."/>
            <person name="Kauserud H."/>
        </authorList>
    </citation>
    <scope>NUCLEOTIDE SEQUENCE</scope>
    <source>
        <strain evidence="1">CBHHK188m</strain>
    </source>
</reference>
<dbReference type="EMBL" id="JARJLG010000100">
    <property type="protein sequence ID" value="KAJ7745904.1"/>
    <property type="molecule type" value="Genomic_DNA"/>
</dbReference>
<keyword evidence="2" id="KW-1185">Reference proteome</keyword>
<protein>
    <submittedName>
        <fullName evidence="1">Uncharacterized protein</fullName>
    </submittedName>
</protein>
<proteinExistence type="predicted"/>
<name>A0AAD7IP47_9AGAR</name>
<dbReference type="Proteomes" id="UP001215280">
    <property type="component" value="Unassembled WGS sequence"/>
</dbReference>
<organism evidence="1 2">
    <name type="scientific">Mycena maculata</name>
    <dbReference type="NCBI Taxonomy" id="230809"/>
    <lineage>
        <taxon>Eukaryota</taxon>
        <taxon>Fungi</taxon>
        <taxon>Dikarya</taxon>
        <taxon>Basidiomycota</taxon>
        <taxon>Agaricomycotina</taxon>
        <taxon>Agaricomycetes</taxon>
        <taxon>Agaricomycetidae</taxon>
        <taxon>Agaricales</taxon>
        <taxon>Marasmiineae</taxon>
        <taxon>Mycenaceae</taxon>
        <taxon>Mycena</taxon>
    </lineage>
</organism>
<dbReference type="AlphaFoldDB" id="A0AAD7IP47"/>
<accession>A0AAD7IP47</accession>
<evidence type="ECO:0000313" key="1">
    <source>
        <dbReference type="EMBL" id="KAJ7745904.1"/>
    </source>
</evidence>
<gene>
    <name evidence="1" type="ORF">DFH07DRAFT_976998</name>
</gene>
<evidence type="ECO:0000313" key="2">
    <source>
        <dbReference type="Proteomes" id="UP001215280"/>
    </source>
</evidence>
<sequence length="590" mass="63861">MPEPFQSAVLDTVLAALSKELSVDTSEAYNDPHISSRLKNEHGVHKARLAHGYFAGWACLADTSPQVALPRELAADVLTSLRVYDTILPMGQVTSSTDVGLRMTISRAATYQDSIYHVAPKNLGGKAWRSSDEYLSVQRTWSNTGFEPLSPCVSFGWLGTQRKAIARNDLDDCDAMTLLGAVDFDMDLVESLAPAFVRAIGIANSHIAESGSRMQGAALAALLNYDVQHYVRRIQEDWVRNGRGAANFGPHMISPEDWVAALVADSTSLCAYGYQGAVAYTPSKAGSFVGLLLSNTHDLLYDLATSNLMSSVMYAAAAAVTKDDLHCIFVTSFMDGIARRYSIGAMHVPSNSLFGDNAMFAAGVWAGFSERYRTWERFVKYSRQISRSPSAEARNIEENARHHRILADFSLLDVAGAWRRVTTGTTRGDVLLVPRVTAVYRPAAAPEIAEGPLPEICATCMVQFKDLLNGCGSDEIRGVEGLPGGVVGCRAVARATAIRRAAIFAASGSCGDVCACRIGCWADIVGYRVLTALMATEKTVSNEEWLLQCYAVWTVMTFPVSVATVLSGFDLSCQMFQDEGAMGARDVLDC</sequence>
<comment type="caution">
    <text evidence="1">The sequence shown here is derived from an EMBL/GenBank/DDBJ whole genome shotgun (WGS) entry which is preliminary data.</text>
</comment>